<evidence type="ECO:0000256" key="5">
    <source>
        <dbReference type="ARBA" id="ARBA00023242"/>
    </source>
</evidence>
<keyword evidence="2" id="KW-0805">Transcription regulation</keyword>
<dbReference type="AlphaFoldDB" id="A0A978UZP6"/>
<evidence type="ECO:0000256" key="1">
    <source>
        <dbReference type="ARBA" id="ARBA00004123"/>
    </source>
</evidence>
<protein>
    <recommendedName>
        <fullName evidence="6">BHLH domain-containing protein</fullName>
    </recommendedName>
</protein>
<dbReference type="GO" id="GO:0003677">
    <property type="term" value="F:DNA binding"/>
    <property type="evidence" value="ECO:0007669"/>
    <property type="project" value="UniProtKB-KW"/>
</dbReference>
<accession>A0A978UZP6</accession>
<dbReference type="InterPro" id="IPR011598">
    <property type="entry name" value="bHLH_dom"/>
</dbReference>
<feature type="domain" description="BHLH" evidence="6">
    <location>
        <begin position="37"/>
        <end position="86"/>
    </location>
</feature>
<keyword evidence="3" id="KW-0238">DNA-binding</keyword>
<evidence type="ECO:0000259" key="6">
    <source>
        <dbReference type="PROSITE" id="PS50888"/>
    </source>
</evidence>
<dbReference type="GO" id="GO:0046983">
    <property type="term" value="F:protein dimerization activity"/>
    <property type="evidence" value="ECO:0007669"/>
    <property type="project" value="InterPro"/>
</dbReference>
<dbReference type="Gene3D" id="4.10.280.10">
    <property type="entry name" value="Helix-loop-helix DNA-binding domain"/>
    <property type="match status" value="1"/>
</dbReference>
<dbReference type="Proteomes" id="UP000813462">
    <property type="component" value="Unassembled WGS sequence"/>
</dbReference>
<keyword evidence="4" id="KW-0804">Transcription</keyword>
<name>A0A978UZP6_ZIZJJ</name>
<dbReference type="GO" id="GO:0005634">
    <property type="term" value="C:nucleus"/>
    <property type="evidence" value="ECO:0007669"/>
    <property type="project" value="UniProtKB-SubCell"/>
</dbReference>
<keyword evidence="5" id="KW-0539">Nucleus</keyword>
<dbReference type="PANTHER" id="PTHR45844">
    <property type="entry name" value="TRANSCRIPTION FACTOR BHLH30"/>
    <property type="match status" value="1"/>
</dbReference>
<gene>
    <name evidence="7" type="ORF">FEM48_Zijuj08G0146400</name>
</gene>
<evidence type="ECO:0000256" key="3">
    <source>
        <dbReference type="ARBA" id="ARBA00023125"/>
    </source>
</evidence>
<dbReference type="InterPro" id="IPR045847">
    <property type="entry name" value="AIG1-like"/>
</dbReference>
<dbReference type="EMBL" id="JAEACU010000008">
    <property type="protein sequence ID" value="KAH7520462.1"/>
    <property type="molecule type" value="Genomic_DNA"/>
</dbReference>
<dbReference type="PANTHER" id="PTHR45844:SF17">
    <property type="entry name" value="TRANSCRIPTION FACTOR BHLH131"/>
    <property type="match status" value="1"/>
</dbReference>
<evidence type="ECO:0000313" key="8">
    <source>
        <dbReference type="Proteomes" id="UP000813462"/>
    </source>
</evidence>
<proteinExistence type="predicted"/>
<sequence length="218" mass="24051">MKLGCRGGVISSAAHTIFNFTNSLHSKPNSKAQAKLVAAKKQSETEKRRRARINAQYVTLRTILPSLIKMDKASVLGETISRVKKLKKAAAAKVEAACHSGGREDDECVVPSGADRLSLEYSEFGRGLVMKAMLSCEDRAGLMTEVTRAVRSVKGKVVRADMVTVGGRIKILMWLKGLGCSGKNEELVVLRRALKVTMERPVCGNVNRRLRFLQRDYF</sequence>
<dbReference type="GO" id="GO:0003700">
    <property type="term" value="F:DNA-binding transcription factor activity"/>
    <property type="evidence" value="ECO:0007669"/>
    <property type="project" value="InterPro"/>
</dbReference>
<organism evidence="7 8">
    <name type="scientific">Ziziphus jujuba var. spinosa</name>
    <dbReference type="NCBI Taxonomy" id="714518"/>
    <lineage>
        <taxon>Eukaryota</taxon>
        <taxon>Viridiplantae</taxon>
        <taxon>Streptophyta</taxon>
        <taxon>Embryophyta</taxon>
        <taxon>Tracheophyta</taxon>
        <taxon>Spermatophyta</taxon>
        <taxon>Magnoliopsida</taxon>
        <taxon>eudicotyledons</taxon>
        <taxon>Gunneridae</taxon>
        <taxon>Pentapetalae</taxon>
        <taxon>rosids</taxon>
        <taxon>fabids</taxon>
        <taxon>Rosales</taxon>
        <taxon>Rhamnaceae</taxon>
        <taxon>Paliureae</taxon>
        <taxon>Ziziphus</taxon>
    </lineage>
</organism>
<reference evidence="7" key="1">
    <citation type="journal article" date="2021" name="Front. Plant Sci.">
        <title>Chromosome-Scale Genome Assembly for Chinese Sour Jujube and Insights Into Its Genome Evolution and Domestication Signature.</title>
        <authorList>
            <person name="Shen L.-Y."/>
            <person name="Luo H."/>
            <person name="Wang X.-L."/>
            <person name="Wang X.-M."/>
            <person name="Qiu X.-J."/>
            <person name="Liu H."/>
            <person name="Zhou S.-S."/>
            <person name="Jia K.-H."/>
            <person name="Nie S."/>
            <person name="Bao Y.-T."/>
            <person name="Zhang R.-G."/>
            <person name="Yun Q.-Z."/>
            <person name="Chai Y.-H."/>
            <person name="Lu J.-Y."/>
            <person name="Li Y."/>
            <person name="Zhao S.-W."/>
            <person name="Mao J.-F."/>
            <person name="Jia S.-G."/>
            <person name="Mao Y.-M."/>
        </authorList>
    </citation>
    <scope>NUCLEOTIDE SEQUENCE</scope>
    <source>
        <strain evidence="7">AT0</strain>
        <tissue evidence="7">Leaf</tissue>
    </source>
</reference>
<comment type="subcellular location">
    <subcellularLocation>
        <location evidence="1">Nucleus</location>
    </subcellularLocation>
</comment>
<comment type="caution">
    <text evidence="7">The sequence shown here is derived from an EMBL/GenBank/DDBJ whole genome shotgun (WGS) entry which is preliminary data.</text>
</comment>
<dbReference type="InterPro" id="IPR036638">
    <property type="entry name" value="HLH_DNA-bd_sf"/>
</dbReference>
<dbReference type="SMART" id="SM00353">
    <property type="entry name" value="HLH"/>
    <property type="match status" value="1"/>
</dbReference>
<dbReference type="SUPFAM" id="SSF47459">
    <property type="entry name" value="HLH, helix-loop-helix DNA-binding domain"/>
    <property type="match status" value="1"/>
</dbReference>
<dbReference type="Pfam" id="PF00010">
    <property type="entry name" value="HLH"/>
    <property type="match status" value="1"/>
</dbReference>
<evidence type="ECO:0000256" key="4">
    <source>
        <dbReference type="ARBA" id="ARBA00023163"/>
    </source>
</evidence>
<evidence type="ECO:0000256" key="2">
    <source>
        <dbReference type="ARBA" id="ARBA00023015"/>
    </source>
</evidence>
<dbReference type="PROSITE" id="PS50888">
    <property type="entry name" value="BHLH"/>
    <property type="match status" value="1"/>
</dbReference>
<evidence type="ECO:0000313" key="7">
    <source>
        <dbReference type="EMBL" id="KAH7520462.1"/>
    </source>
</evidence>
<dbReference type="OrthoDB" id="690068at2759"/>